<evidence type="ECO:0000313" key="3">
    <source>
        <dbReference type="Proteomes" id="UP000075260"/>
    </source>
</evidence>
<name>A0A150QN56_SORCE</name>
<comment type="caution">
    <text evidence="2">The sequence shown here is derived from an EMBL/GenBank/DDBJ whole genome shotgun (WGS) entry which is preliminary data.</text>
</comment>
<protein>
    <submittedName>
        <fullName evidence="2">Uncharacterized protein</fullName>
    </submittedName>
</protein>
<feature type="region of interest" description="Disordered" evidence="1">
    <location>
        <begin position="1"/>
        <end position="20"/>
    </location>
</feature>
<evidence type="ECO:0000313" key="2">
    <source>
        <dbReference type="EMBL" id="KYF69106.1"/>
    </source>
</evidence>
<dbReference type="EMBL" id="JEMA01000500">
    <property type="protein sequence ID" value="KYF69106.1"/>
    <property type="molecule type" value="Genomic_DNA"/>
</dbReference>
<evidence type="ECO:0000256" key="1">
    <source>
        <dbReference type="SAM" id="MobiDB-lite"/>
    </source>
</evidence>
<organism evidence="2 3">
    <name type="scientific">Sorangium cellulosum</name>
    <name type="common">Polyangium cellulosum</name>
    <dbReference type="NCBI Taxonomy" id="56"/>
    <lineage>
        <taxon>Bacteria</taxon>
        <taxon>Pseudomonadati</taxon>
        <taxon>Myxococcota</taxon>
        <taxon>Polyangia</taxon>
        <taxon>Polyangiales</taxon>
        <taxon>Polyangiaceae</taxon>
        <taxon>Sorangium</taxon>
    </lineage>
</organism>
<gene>
    <name evidence="2" type="ORF">BE15_44265</name>
</gene>
<dbReference type="AlphaFoldDB" id="A0A150QN56"/>
<dbReference type="Proteomes" id="UP000075260">
    <property type="component" value="Unassembled WGS sequence"/>
</dbReference>
<sequence>MQRAGLIGMKTKLSKKQKKKLGKLGRKVLKPVVAVTSLAAVFTAGLYSGKVRGYLSSACTTVAGKVKAWASSLGVSKLANGVSGRAHPEVELVQPS</sequence>
<reference evidence="2 3" key="1">
    <citation type="submission" date="2014-02" db="EMBL/GenBank/DDBJ databases">
        <title>The small core and large imbalanced accessory genome model reveals a collaborative survival strategy of Sorangium cellulosum strains in nature.</title>
        <authorList>
            <person name="Han K."/>
            <person name="Peng R."/>
            <person name="Blom J."/>
            <person name="Li Y.-Z."/>
        </authorList>
    </citation>
    <scope>NUCLEOTIDE SEQUENCE [LARGE SCALE GENOMIC DNA]</scope>
    <source>
        <strain evidence="2 3">So0008-312</strain>
    </source>
</reference>
<proteinExistence type="predicted"/>
<accession>A0A150QN56</accession>